<keyword evidence="6" id="KW-0256">Endoplasmic reticulum</keyword>
<feature type="compositionally biased region" description="Basic and acidic residues" evidence="15">
    <location>
        <begin position="83"/>
        <end position="94"/>
    </location>
</feature>
<evidence type="ECO:0000256" key="15">
    <source>
        <dbReference type="SAM" id="MobiDB-lite"/>
    </source>
</evidence>
<dbReference type="GO" id="GO:0020037">
    <property type="term" value="F:heme binding"/>
    <property type="evidence" value="ECO:0007669"/>
    <property type="project" value="UniProtKB-UniRule"/>
</dbReference>
<dbReference type="InterPro" id="IPR018506">
    <property type="entry name" value="Cyt_B5_heme-BS"/>
</dbReference>
<reference evidence="17 18" key="1">
    <citation type="journal article" date="2018" name="Nat. Ecol. Evol.">
        <title>Genomic signatures of mitonuclear coevolution across populations of Tigriopus californicus.</title>
        <authorList>
            <person name="Barreto F.S."/>
            <person name="Watson E.T."/>
            <person name="Lima T.G."/>
            <person name="Willett C.S."/>
            <person name="Edmands S."/>
            <person name="Li W."/>
            <person name="Burton R.S."/>
        </authorList>
    </citation>
    <scope>NUCLEOTIDE SEQUENCE [LARGE SCALE GENOMIC DNA]</scope>
    <source>
        <strain evidence="17 18">San Diego</strain>
    </source>
</reference>
<sequence>MAKQFSLAEVSEHKNLKGDGKSIWIVLHDKVYDVTKFLDEHPGGEEVLIENAGQISTEAFEDVGHSTDAREMLKNYMIGELQESDRKGEADKGPRVWSSGDSSSDDSSWTSYLLPVGLALAAAFIYRLYFN</sequence>
<evidence type="ECO:0000256" key="6">
    <source>
        <dbReference type="ARBA" id="ARBA00022824"/>
    </source>
</evidence>
<keyword evidence="3 14" id="KW-0349">Heme</keyword>
<dbReference type="SMART" id="SM01117">
    <property type="entry name" value="Cyt-b5"/>
    <property type="match status" value="1"/>
</dbReference>
<feature type="transmembrane region" description="Helical" evidence="14">
    <location>
        <begin position="112"/>
        <end position="130"/>
    </location>
</feature>
<evidence type="ECO:0000259" key="16">
    <source>
        <dbReference type="PROSITE" id="PS50255"/>
    </source>
</evidence>
<dbReference type="InterPro" id="IPR050668">
    <property type="entry name" value="Cytochrome_b5"/>
</dbReference>
<dbReference type="InterPro" id="IPR036400">
    <property type="entry name" value="Cyt_B5-like_heme/steroid_sf"/>
</dbReference>
<evidence type="ECO:0000256" key="5">
    <source>
        <dbReference type="ARBA" id="ARBA00022723"/>
    </source>
</evidence>
<evidence type="ECO:0000256" key="11">
    <source>
        <dbReference type="ARBA" id="ARBA00037877"/>
    </source>
</evidence>
<dbReference type="PRINTS" id="PR00363">
    <property type="entry name" value="CYTOCHROMEB5"/>
</dbReference>
<keyword evidence="10 14" id="KW-0472">Membrane</keyword>
<evidence type="ECO:0000313" key="17">
    <source>
        <dbReference type="EMBL" id="TRY61037.1"/>
    </source>
</evidence>
<evidence type="ECO:0000256" key="1">
    <source>
        <dbReference type="ARBA" id="ARBA00004131"/>
    </source>
</evidence>
<evidence type="ECO:0000256" key="8">
    <source>
        <dbReference type="ARBA" id="ARBA00022982"/>
    </source>
</evidence>
<evidence type="ECO:0000256" key="4">
    <source>
        <dbReference type="ARBA" id="ARBA00022692"/>
    </source>
</evidence>
<evidence type="ECO:0000256" key="2">
    <source>
        <dbReference type="ARBA" id="ARBA00022448"/>
    </source>
</evidence>
<dbReference type="FunFam" id="3.10.120.10:FF:000002">
    <property type="entry name" value="Cytochrome b5 type B"/>
    <property type="match status" value="1"/>
</dbReference>
<proteinExistence type="inferred from homology"/>
<comment type="caution">
    <text evidence="17">The sequence shown here is derived from an EMBL/GenBank/DDBJ whole genome shotgun (WGS) entry which is preliminary data.</text>
</comment>
<dbReference type="Gene3D" id="3.10.120.10">
    <property type="entry name" value="Cytochrome b5-like heme/steroid binding domain"/>
    <property type="match status" value="1"/>
</dbReference>
<protein>
    <recommendedName>
        <fullName evidence="13">Cytochrome b5</fullName>
    </recommendedName>
</protein>
<keyword evidence="7" id="KW-0492">Microsome</keyword>
<dbReference type="PROSITE" id="PS00191">
    <property type="entry name" value="CYTOCHROME_B5_1"/>
    <property type="match status" value="1"/>
</dbReference>
<dbReference type="EMBL" id="VCGU01000459">
    <property type="protein sequence ID" value="TRY61037.1"/>
    <property type="molecule type" value="Genomic_DNA"/>
</dbReference>
<gene>
    <name evidence="17" type="ORF">TCAL_01441</name>
</gene>
<evidence type="ECO:0000256" key="14">
    <source>
        <dbReference type="RuleBase" id="RU362121"/>
    </source>
</evidence>
<evidence type="ECO:0000256" key="13">
    <source>
        <dbReference type="ARBA" id="ARBA00039806"/>
    </source>
</evidence>
<name>A0A553N6H8_TIGCA</name>
<keyword evidence="2" id="KW-0813">Transport</keyword>
<keyword evidence="18" id="KW-1185">Reference proteome</keyword>
<keyword evidence="9 14" id="KW-0408">Iron</keyword>
<evidence type="ECO:0000256" key="12">
    <source>
        <dbReference type="ARBA" id="ARBA00038168"/>
    </source>
</evidence>
<keyword evidence="4 14" id="KW-0812">Transmembrane</keyword>
<keyword evidence="5 14" id="KW-0479">Metal-binding</keyword>
<dbReference type="GO" id="GO:0005789">
    <property type="term" value="C:endoplasmic reticulum membrane"/>
    <property type="evidence" value="ECO:0007669"/>
    <property type="project" value="UniProtKB-SubCell"/>
</dbReference>
<feature type="region of interest" description="Disordered" evidence="15">
    <location>
        <begin position="81"/>
        <end position="108"/>
    </location>
</feature>
<organism evidence="17 18">
    <name type="scientific">Tigriopus californicus</name>
    <name type="common">Marine copepod</name>
    <dbReference type="NCBI Taxonomy" id="6832"/>
    <lineage>
        <taxon>Eukaryota</taxon>
        <taxon>Metazoa</taxon>
        <taxon>Ecdysozoa</taxon>
        <taxon>Arthropoda</taxon>
        <taxon>Crustacea</taxon>
        <taxon>Multicrustacea</taxon>
        <taxon>Hexanauplia</taxon>
        <taxon>Copepoda</taxon>
        <taxon>Harpacticoida</taxon>
        <taxon>Harpacticidae</taxon>
        <taxon>Tigriopus</taxon>
    </lineage>
</organism>
<accession>A0A553N6H8</accession>
<dbReference type="AlphaFoldDB" id="A0A553N6H8"/>
<dbReference type="OMA" id="FMFEHKS"/>
<evidence type="ECO:0000256" key="10">
    <source>
        <dbReference type="ARBA" id="ARBA00023136"/>
    </source>
</evidence>
<dbReference type="STRING" id="6832.A0A553N6H8"/>
<dbReference type="InterPro" id="IPR001199">
    <property type="entry name" value="Cyt_B5-like_heme/steroid-bd"/>
</dbReference>
<dbReference type="PANTHER" id="PTHR19359:SF150">
    <property type="entry name" value="CYTOCHROME B5"/>
    <property type="match status" value="1"/>
</dbReference>
<evidence type="ECO:0000313" key="18">
    <source>
        <dbReference type="Proteomes" id="UP000318571"/>
    </source>
</evidence>
<comment type="similarity">
    <text evidence="12 14">Belongs to the cytochrome b5 family.</text>
</comment>
<comment type="subcellular location">
    <subcellularLocation>
        <location evidence="1">Endoplasmic reticulum membrane</location>
        <topology evidence="1">Single-pass membrane protein</topology>
        <orientation evidence="1">Cytoplasmic side</orientation>
    </subcellularLocation>
    <subcellularLocation>
        <location evidence="11">Microsome membrane</location>
        <topology evidence="11">Single-pass membrane protein</topology>
        <orientation evidence="11">Cytoplasmic side</orientation>
    </subcellularLocation>
</comment>
<dbReference type="PANTHER" id="PTHR19359">
    <property type="entry name" value="CYTOCHROME B5"/>
    <property type="match status" value="1"/>
</dbReference>
<keyword evidence="8" id="KW-0249">Electron transport</keyword>
<dbReference type="Pfam" id="PF00173">
    <property type="entry name" value="Cyt-b5"/>
    <property type="match status" value="1"/>
</dbReference>
<dbReference type="SUPFAM" id="SSF55856">
    <property type="entry name" value="Cytochrome b5-like heme/steroid binding domain"/>
    <property type="match status" value="1"/>
</dbReference>
<evidence type="ECO:0000256" key="3">
    <source>
        <dbReference type="ARBA" id="ARBA00022617"/>
    </source>
</evidence>
<dbReference type="GO" id="GO:0046872">
    <property type="term" value="F:metal ion binding"/>
    <property type="evidence" value="ECO:0007669"/>
    <property type="project" value="UniProtKB-UniRule"/>
</dbReference>
<dbReference type="PROSITE" id="PS50255">
    <property type="entry name" value="CYTOCHROME_B5_2"/>
    <property type="match status" value="1"/>
</dbReference>
<dbReference type="OrthoDB" id="260519at2759"/>
<evidence type="ECO:0000256" key="9">
    <source>
        <dbReference type="ARBA" id="ARBA00023004"/>
    </source>
</evidence>
<evidence type="ECO:0000256" key="7">
    <source>
        <dbReference type="ARBA" id="ARBA00022848"/>
    </source>
</evidence>
<feature type="domain" description="Cytochrome b5 heme-binding" evidence="16">
    <location>
        <begin position="2"/>
        <end position="82"/>
    </location>
</feature>
<dbReference type="Proteomes" id="UP000318571">
    <property type="component" value="Chromosome 8"/>
</dbReference>
<feature type="compositionally biased region" description="Low complexity" evidence="15">
    <location>
        <begin position="98"/>
        <end position="108"/>
    </location>
</feature>
<keyword evidence="14" id="KW-1133">Transmembrane helix</keyword>